<keyword evidence="8 10" id="KW-0460">Magnesium</keyword>
<comment type="similarity">
    <text evidence="3 10 13">Belongs to the IPP transferase family.</text>
</comment>
<evidence type="ECO:0000256" key="4">
    <source>
        <dbReference type="ARBA" id="ARBA00022679"/>
    </source>
</evidence>
<dbReference type="EMBL" id="LWQT01000058">
    <property type="protein sequence ID" value="OAN49795.1"/>
    <property type="molecule type" value="Genomic_DNA"/>
</dbReference>
<feature type="region of interest" description="Interaction with substrate tRNA" evidence="10">
    <location>
        <begin position="37"/>
        <end position="40"/>
    </location>
</feature>
<dbReference type="PANTHER" id="PTHR11088">
    <property type="entry name" value="TRNA DIMETHYLALLYLTRANSFERASE"/>
    <property type="match status" value="1"/>
</dbReference>
<keyword evidence="6 10" id="KW-0547">Nucleotide-binding</keyword>
<evidence type="ECO:0000256" key="3">
    <source>
        <dbReference type="ARBA" id="ARBA00005842"/>
    </source>
</evidence>
<organism evidence="14 15">
    <name type="scientific">Paramagnetospirillum marisnigri</name>
    <dbReference type="NCBI Taxonomy" id="1285242"/>
    <lineage>
        <taxon>Bacteria</taxon>
        <taxon>Pseudomonadati</taxon>
        <taxon>Pseudomonadota</taxon>
        <taxon>Alphaproteobacteria</taxon>
        <taxon>Rhodospirillales</taxon>
        <taxon>Magnetospirillaceae</taxon>
        <taxon>Paramagnetospirillum</taxon>
    </lineage>
</organism>
<sequence>MTPPPPAIVVAGPTASGKSGLALRLAREFDGVVINADSMQVYAGLPILTAQPPAADHAVVPHRLYGVLPPSEACSAARWRDLAAEEMNVAWEAGKLPIVVGGTGLYLRSLMQGLSPIPDIPDEVRDATRARMAEVGAPAFHAELAARDPVMAERLRPSDSQRLVRAAEVLAATGRSLAQWQAEPLSGGVTARWFTIALLPEREPLYAACDRRFRAMVAQGALDEARAMADLGLDPALPAMKALGLRELMAHLAGEMELDAAIAAACQATRNYAKRQVTWFRHQLMASETVSEQLSESLIATIFLKIRQTHLTPR</sequence>
<keyword evidence="5 10" id="KW-0819">tRNA processing</keyword>
<feature type="binding site" evidence="10">
    <location>
        <begin position="14"/>
        <end position="19"/>
    </location>
    <ligand>
        <name>substrate</name>
    </ligand>
</feature>
<dbReference type="GO" id="GO:0005524">
    <property type="term" value="F:ATP binding"/>
    <property type="evidence" value="ECO:0007669"/>
    <property type="project" value="UniProtKB-UniRule"/>
</dbReference>
<evidence type="ECO:0000256" key="2">
    <source>
        <dbReference type="ARBA" id="ARBA00003213"/>
    </source>
</evidence>
<evidence type="ECO:0000256" key="5">
    <source>
        <dbReference type="ARBA" id="ARBA00022694"/>
    </source>
</evidence>
<evidence type="ECO:0000256" key="13">
    <source>
        <dbReference type="RuleBase" id="RU003785"/>
    </source>
</evidence>
<reference evidence="14 15" key="1">
    <citation type="submission" date="2016-04" db="EMBL/GenBank/DDBJ databases">
        <title>Draft genome sequence of freshwater magnetotactic bacteria Magnetospirillum marisnigri SP-1 and Magnetospirillum moscoviense BB-1.</title>
        <authorList>
            <person name="Koziaeva V."/>
            <person name="Dziuba M.V."/>
            <person name="Ivanov T.M."/>
            <person name="Kuznetsov B."/>
            <person name="Grouzdev D.S."/>
        </authorList>
    </citation>
    <scope>NUCLEOTIDE SEQUENCE [LARGE SCALE GENOMIC DNA]</scope>
    <source>
        <strain evidence="14 15">SP-1</strain>
    </source>
</reference>
<evidence type="ECO:0000313" key="15">
    <source>
        <dbReference type="Proteomes" id="UP000078428"/>
    </source>
</evidence>
<evidence type="ECO:0000256" key="12">
    <source>
        <dbReference type="RuleBase" id="RU003784"/>
    </source>
</evidence>
<feature type="site" description="Interaction with substrate tRNA" evidence="10">
    <location>
        <position position="125"/>
    </location>
</feature>
<keyword evidence="15" id="KW-1185">Reference proteome</keyword>
<comment type="catalytic activity">
    <reaction evidence="9 10 11">
        <text>adenosine(37) in tRNA + dimethylallyl diphosphate = N(6)-dimethylallyladenosine(37) in tRNA + diphosphate</text>
        <dbReference type="Rhea" id="RHEA:26482"/>
        <dbReference type="Rhea" id="RHEA-COMP:10162"/>
        <dbReference type="Rhea" id="RHEA-COMP:10375"/>
        <dbReference type="ChEBI" id="CHEBI:33019"/>
        <dbReference type="ChEBI" id="CHEBI:57623"/>
        <dbReference type="ChEBI" id="CHEBI:74411"/>
        <dbReference type="ChEBI" id="CHEBI:74415"/>
        <dbReference type="EC" id="2.5.1.75"/>
    </reaction>
</comment>
<feature type="region of interest" description="Interaction with substrate tRNA" evidence="10">
    <location>
        <begin position="161"/>
        <end position="165"/>
    </location>
</feature>
<dbReference type="STRING" id="1285242.A6A04_18840"/>
<dbReference type="InterPro" id="IPR018022">
    <property type="entry name" value="IPT"/>
</dbReference>
<evidence type="ECO:0000256" key="7">
    <source>
        <dbReference type="ARBA" id="ARBA00022840"/>
    </source>
</evidence>
<evidence type="ECO:0000256" key="10">
    <source>
        <dbReference type="HAMAP-Rule" id="MF_00185"/>
    </source>
</evidence>
<protein>
    <recommendedName>
        <fullName evidence="10">tRNA dimethylallyltransferase</fullName>
        <ecNumber evidence="10">2.5.1.75</ecNumber>
    </recommendedName>
    <alternativeName>
        <fullName evidence="10">Dimethylallyl diphosphate:tRNA dimethylallyltransferase</fullName>
        <shortName evidence="10">DMAPP:tRNA dimethylallyltransferase</shortName>
        <shortName evidence="10">DMATase</shortName>
    </alternativeName>
    <alternativeName>
        <fullName evidence="10">Isopentenyl-diphosphate:tRNA isopentenyltransferase</fullName>
        <shortName evidence="10">IPP transferase</shortName>
        <shortName evidence="10">IPPT</shortName>
        <shortName evidence="10">IPTase</shortName>
    </alternativeName>
</protein>
<dbReference type="GO" id="GO:0006400">
    <property type="term" value="P:tRNA modification"/>
    <property type="evidence" value="ECO:0007669"/>
    <property type="project" value="TreeGrafter"/>
</dbReference>
<comment type="function">
    <text evidence="2 10 12">Catalyzes the transfer of a dimethylallyl group onto the adenine at position 37 in tRNAs that read codons beginning with uridine, leading to the formation of N6-(dimethylallyl)adenosine (i(6)A).</text>
</comment>
<evidence type="ECO:0000256" key="8">
    <source>
        <dbReference type="ARBA" id="ARBA00022842"/>
    </source>
</evidence>
<dbReference type="HAMAP" id="MF_00185">
    <property type="entry name" value="IPP_trans"/>
    <property type="match status" value="1"/>
</dbReference>
<keyword evidence="4 10" id="KW-0808">Transferase</keyword>
<comment type="caution">
    <text evidence="14">The sequence shown here is derived from an EMBL/GenBank/DDBJ whole genome shotgun (WGS) entry which is preliminary data.</text>
</comment>
<evidence type="ECO:0000313" key="14">
    <source>
        <dbReference type="EMBL" id="OAN49795.1"/>
    </source>
</evidence>
<feature type="site" description="Interaction with substrate tRNA" evidence="10">
    <location>
        <position position="103"/>
    </location>
</feature>
<evidence type="ECO:0000256" key="11">
    <source>
        <dbReference type="RuleBase" id="RU003783"/>
    </source>
</evidence>
<dbReference type="Gene3D" id="1.10.20.140">
    <property type="match status" value="1"/>
</dbReference>
<keyword evidence="7 10" id="KW-0067">ATP-binding</keyword>
<dbReference type="PANTHER" id="PTHR11088:SF60">
    <property type="entry name" value="TRNA DIMETHYLALLYLTRANSFERASE"/>
    <property type="match status" value="1"/>
</dbReference>
<comment type="subunit">
    <text evidence="10">Monomer.</text>
</comment>
<feature type="binding site" evidence="10">
    <location>
        <begin position="12"/>
        <end position="19"/>
    </location>
    <ligand>
        <name>ATP</name>
        <dbReference type="ChEBI" id="CHEBI:30616"/>
    </ligand>
</feature>
<dbReference type="SUPFAM" id="SSF52540">
    <property type="entry name" value="P-loop containing nucleoside triphosphate hydrolases"/>
    <property type="match status" value="1"/>
</dbReference>
<dbReference type="NCBIfam" id="TIGR00174">
    <property type="entry name" value="miaA"/>
    <property type="match status" value="1"/>
</dbReference>
<proteinExistence type="inferred from homology"/>
<gene>
    <name evidence="10" type="primary">miaA</name>
    <name evidence="14" type="ORF">A6A04_18840</name>
</gene>
<dbReference type="GO" id="GO:0052381">
    <property type="term" value="F:tRNA dimethylallyltransferase activity"/>
    <property type="evidence" value="ECO:0007669"/>
    <property type="project" value="UniProtKB-UniRule"/>
</dbReference>
<accession>A0A178MNX5</accession>
<dbReference type="Gene3D" id="3.40.50.300">
    <property type="entry name" value="P-loop containing nucleotide triphosphate hydrolases"/>
    <property type="match status" value="1"/>
</dbReference>
<evidence type="ECO:0000256" key="1">
    <source>
        <dbReference type="ARBA" id="ARBA00001946"/>
    </source>
</evidence>
<dbReference type="InterPro" id="IPR027417">
    <property type="entry name" value="P-loop_NTPase"/>
</dbReference>
<dbReference type="OrthoDB" id="9776390at2"/>
<dbReference type="InterPro" id="IPR039657">
    <property type="entry name" value="Dimethylallyltransferase"/>
</dbReference>
<name>A0A178MNX5_9PROT</name>
<evidence type="ECO:0000256" key="6">
    <source>
        <dbReference type="ARBA" id="ARBA00022741"/>
    </source>
</evidence>
<dbReference type="EC" id="2.5.1.75" evidence="10"/>
<dbReference type="Pfam" id="PF01715">
    <property type="entry name" value="IPPT"/>
    <property type="match status" value="1"/>
</dbReference>
<comment type="caution">
    <text evidence="10">Lacks conserved residue(s) required for the propagation of feature annotation.</text>
</comment>
<comment type="cofactor">
    <cofactor evidence="1 10">
        <name>Mg(2+)</name>
        <dbReference type="ChEBI" id="CHEBI:18420"/>
    </cofactor>
</comment>
<dbReference type="Proteomes" id="UP000078428">
    <property type="component" value="Unassembled WGS sequence"/>
</dbReference>
<dbReference type="AlphaFoldDB" id="A0A178MNX5"/>
<dbReference type="RefSeq" id="WP_068493083.1">
    <property type="nucleotide sequence ID" value="NZ_LWQT01000058.1"/>
</dbReference>
<evidence type="ECO:0000256" key="9">
    <source>
        <dbReference type="ARBA" id="ARBA00049563"/>
    </source>
</evidence>